<accession>A0A4P9X6T9</accession>
<sequence>MQSPAASAAMMAPTSADAEFLAFMAAAGHTPYGAAPTGTPVPSMAPLSTSMSTPLSTPLIPAHFSDLAMFQTPMLSAIPGIPSASQSSFGGMALASEDAVAAAAAGAVGHAGFMLDRTSGMFMSPAVPPAHTPDWMTRELMQSPMMELSDVLAMPRAATAGPVMVHASPHEAHGAPGIGSALDFVASFDLLTGHPTPTSTPTPMPMSMPTPMPTPMLANHPSDKVDTLGRNGSVHGDAPELSQSAFMQTPEMLHAPPPPLTIRAAQAALDAQKRGAASRSQTPLGTGGSTGLLEPFPMHSRLASLIDFAAQQSLGLDSPSTTTSSPRVPGIPSLGPPRPASAAPSLASSMSGMDTPVGSPFGSSTPSFDLTTPQGRKKYVRMMRNREAADASRKRRRQHLAQLEQETQQLIECNTGLKSRVKDLLAALGEVEAVVVAEEALRTTKVPESTQPVFVITDGPMWS</sequence>
<evidence type="ECO:0000313" key="3">
    <source>
        <dbReference type="EMBL" id="RKP00926.1"/>
    </source>
</evidence>
<dbReference type="SMART" id="SM00338">
    <property type="entry name" value="BRLZ"/>
    <property type="match status" value="1"/>
</dbReference>
<feature type="region of interest" description="Disordered" evidence="1">
    <location>
        <begin position="316"/>
        <end position="351"/>
    </location>
</feature>
<evidence type="ECO:0000259" key="2">
    <source>
        <dbReference type="PROSITE" id="PS50217"/>
    </source>
</evidence>
<proteinExistence type="predicted"/>
<dbReference type="InterPro" id="IPR004827">
    <property type="entry name" value="bZIP"/>
</dbReference>
<dbReference type="OrthoDB" id="674948at2759"/>
<dbReference type="PROSITE" id="PS00036">
    <property type="entry name" value="BZIP_BASIC"/>
    <property type="match status" value="1"/>
</dbReference>
<dbReference type="InterPro" id="IPR046347">
    <property type="entry name" value="bZIP_sf"/>
</dbReference>
<feature type="compositionally biased region" description="Low complexity" evidence="1">
    <location>
        <begin position="340"/>
        <end position="351"/>
    </location>
</feature>
<dbReference type="PROSITE" id="PS50217">
    <property type="entry name" value="BZIP"/>
    <property type="match status" value="1"/>
</dbReference>
<dbReference type="EMBL" id="ML014192">
    <property type="protein sequence ID" value="RKP00926.1"/>
    <property type="molecule type" value="Genomic_DNA"/>
</dbReference>
<dbReference type="Gene3D" id="1.20.5.170">
    <property type="match status" value="1"/>
</dbReference>
<evidence type="ECO:0000313" key="4">
    <source>
        <dbReference type="Proteomes" id="UP000274922"/>
    </source>
</evidence>
<evidence type="ECO:0000256" key="1">
    <source>
        <dbReference type="SAM" id="MobiDB-lite"/>
    </source>
</evidence>
<feature type="domain" description="BZIP" evidence="2">
    <location>
        <begin position="375"/>
        <end position="424"/>
    </location>
</feature>
<gene>
    <name evidence="3" type="ORF">CXG81DRAFT_19199</name>
</gene>
<dbReference type="Proteomes" id="UP000274922">
    <property type="component" value="Unassembled WGS sequence"/>
</dbReference>
<organism evidence="3 4">
    <name type="scientific">Caulochytrium protostelioides</name>
    <dbReference type="NCBI Taxonomy" id="1555241"/>
    <lineage>
        <taxon>Eukaryota</taxon>
        <taxon>Fungi</taxon>
        <taxon>Fungi incertae sedis</taxon>
        <taxon>Chytridiomycota</taxon>
        <taxon>Chytridiomycota incertae sedis</taxon>
        <taxon>Chytridiomycetes</taxon>
        <taxon>Caulochytriales</taxon>
        <taxon>Caulochytriaceae</taxon>
        <taxon>Caulochytrium</taxon>
    </lineage>
</organism>
<protein>
    <recommendedName>
        <fullName evidence="2">BZIP domain-containing protein</fullName>
    </recommendedName>
</protein>
<keyword evidence="4" id="KW-1185">Reference proteome</keyword>
<dbReference type="CDD" id="cd14686">
    <property type="entry name" value="bZIP"/>
    <property type="match status" value="1"/>
</dbReference>
<dbReference type="AlphaFoldDB" id="A0A4P9X6T9"/>
<dbReference type="SUPFAM" id="SSF57959">
    <property type="entry name" value="Leucine zipper domain"/>
    <property type="match status" value="1"/>
</dbReference>
<name>A0A4P9X6T9_9FUNG</name>
<dbReference type="GO" id="GO:0003700">
    <property type="term" value="F:DNA-binding transcription factor activity"/>
    <property type="evidence" value="ECO:0007669"/>
    <property type="project" value="InterPro"/>
</dbReference>
<dbReference type="Pfam" id="PF00170">
    <property type="entry name" value="bZIP_1"/>
    <property type="match status" value="1"/>
</dbReference>
<reference evidence="4" key="1">
    <citation type="journal article" date="2018" name="Nat. Microbiol.">
        <title>Leveraging single-cell genomics to expand the fungal tree of life.</title>
        <authorList>
            <person name="Ahrendt S.R."/>
            <person name="Quandt C.A."/>
            <person name="Ciobanu D."/>
            <person name="Clum A."/>
            <person name="Salamov A."/>
            <person name="Andreopoulos B."/>
            <person name="Cheng J.F."/>
            <person name="Woyke T."/>
            <person name="Pelin A."/>
            <person name="Henrissat B."/>
            <person name="Reynolds N.K."/>
            <person name="Benny G.L."/>
            <person name="Smith M.E."/>
            <person name="James T.Y."/>
            <person name="Grigoriev I.V."/>
        </authorList>
    </citation>
    <scope>NUCLEOTIDE SEQUENCE [LARGE SCALE GENOMIC DNA]</scope>
    <source>
        <strain evidence="4">ATCC 52028</strain>
    </source>
</reference>